<sequence>MEPVGIILLVLFLFITVMGPIACIRMNARRNGAEKVHNPQPRQMDTARRKLSTVTTSTILPRPNDAPTTDIESSTRTSDFGEW</sequence>
<evidence type="ECO:0000313" key="4">
    <source>
        <dbReference type="Proteomes" id="UP000037904"/>
    </source>
</evidence>
<keyword evidence="4" id="KW-1185">Reference proteome</keyword>
<comment type="caution">
    <text evidence="3">The sequence shown here is derived from an EMBL/GenBank/DDBJ whole genome shotgun (WGS) entry which is preliminary data.</text>
</comment>
<keyword evidence="2" id="KW-0472">Membrane</keyword>
<keyword evidence="2" id="KW-1133">Transmembrane helix</keyword>
<feature type="transmembrane region" description="Helical" evidence="2">
    <location>
        <begin position="6"/>
        <end position="24"/>
    </location>
</feature>
<dbReference type="Proteomes" id="UP000037904">
    <property type="component" value="Unassembled WGS sequence"/>
</dbReference>
<evidence type="ECO:0000256" key="1">
    <source>
        <dbReference type="SAM" id="MobiDB-lite"/>
    </source>
</evidence>
<dbReference type="AlphaFoldDB" id="A0A0M9EYY8"/>
<protein>
    <submittedName>
        <fullName evidence="3">Uncharacterized protein</fullName>
    </submittedName>
</protein>
<evidence type="ECO:0000256" key="2">
    <source>
        <dbReference type="SAM" id="Phobius"/>
    </source>
</evidence>
<accession>A0A0M9EYY8</accession>
<name>A0A0M9EYY8_FUSLA</name>
<organism evidence="3 4">
    <name type="scientific">Fusarium langsethiae</name>
    <dbReference type="NCBI Taxonomy" id="179993"/>
    <lineage>
        <taxon>Eukaryota</taxon>
        <taxon>Fungi</taxon>
        <taxon>Dikarya</taxon>
        <taxon>Ascomycota</taxon>
        <taxon>Pezizomycotina</taxon>
        <taxon>Sordariomycetes</taxon>
        <taxon>Hypocreomycetidae</taxon>
        <taxon>Hypocreales</taxon>
        <taxon>Nectriaceae</taxon>
        <taxon>Fusarium</taxon>
    </lineage>
</organism>
<keyword evidence="2" id="KW-0812">Transmembrane</keyword>
<gene>
    <name evidence="3" type="ORF">FLAG1_04301</name>
</gene>
<proteinExistence type="predicted"/>
<feature type="compositionally biased region" description="Polar residues" evidence="1">
    <location>
        <begin position="66"/>
        <end position="83"/>
    </location>
</feature>
<feature type="region of interest" description="Disordered" evidence="1">
    <location>
        <begin position="56"/>
        <end position="83"/>
    </location>
</feature>
<evidence type="ECO:0000313" key="3">
    <source>
        <dbReference type="EMBL" id="KPA42759.1"/>
    </source>
</evidence>
<reference evidence="3 4" key="1">
    <citation type="submission" date="2015-04" db="EMBL/GenBank/DDBJ databases">
        <title>The draft genome sequence of Fusarium langsethiae, a T-2/HT-2 mycotoxin producer.</title>
        <authorList>
            <person name="Lysoe E."/>
            <person name="Divon H.H."/>
            <person name="Terzi V."/>
            <person name="Orru L."/>
            <person name="Lamontanara A."/>
            <person name="Kolseth A.-K."/>
            <person name="Frandsen R.J."/>
            <person name="Nielsen K."/>
            <person name="Thrane U."/>
        </authorList>
    </citation>
    <scope>NUCLEOTIDE SEQUENCE [LARGE SCALE GENOMIC DNA]</scope>
    <source>
        <strain evidence="3 4">Fl201059</strain>
    </source>
</reference>
<dbReference type="EMBL" id="JXCE01000056">
    <property type="protein sequence ID" value="KPA42759.1"/>
    <property type="molecule type" value="Genomic_DNA"/>
</dbReference>